<dbReference type="Pfam" id="PF01187">
    <property type="entry name" value="MIF"/>
    <property type="match status" value="1"/>
</dbReference>
<dbReference type="Proteomes" id="UP000824118">
    <property type="component" value="Unassembled WGS sequence"/>
</dbReference>
<gene>
    <name evidence="1" type="ORF">IAD22_03505</name>
</gene>
<reference evidence="1" key="2">
    <citation type="journal article" date="2021" name="PeerJ">
        <title>Extensive microbial diversity within the chicken gut microbiome revealed by metagenomics and culture.</title>
        <authorList>
            <person name="Gilroy R."/>
            <person name="Ravi A."/>
            <person name="Getino M."/>
            <person name="Pursley I."/>
            <person name="Horton D.L."/>
            <person name="Alikhan N.F."/>
            <person name="Baker D."/>
            <person name="Gharbi K."/>
            <person name="Hall N."/>
            <person name="Watson M."/>
            <person name="Adriaenssens E.M."/>
            <person name="Foster-Nyarko E."/>
            <person name="Jarju S."/>
            <person name="Secka A."/>
            <person name="Antonio M."/>
            <person name="Oren A."/>
            <person name="Chaudhuri R.R."/>
            <person name="La Ragione R."/>
            <person name="Hildebrand F."/>
            <person name="Pallen M.J."/>
        </authorList>
    </citation>
    <scope>NUCLEOTIDE SEQUENCE</scope>
    <source>
        <strain evidence="1">ChiGjej1B1-1684</strain>
    </source>
</reference>
<name>A0A9D1S7Q9_9FIRM</name>
<accession>A0A9D1S7Q9</accession>
<sequence length="115" mass="12982">MPYIQTKTNIPITEEQEIKLKSEMGKLIELYPGKTESRLMLGFEDNCRLWFGGKNDTPIAFVQVMLFGSEVNRDGADKLTPAISKLLKDVLNIESNKIYINYSAFANWGSNGANF</sequence>
<protein>
    <recommendedName>
        <fullName evidence="3">Macrophage migration inhibitory factor (MIF)</fullName>
    </recommendedName>
</protein>
<proteinExistence type="predicted"/>
<dbReference type="EMBL" id="DVNG01000048">
    <property type="protein sequence ID" value="HIU50061.1"/>
    <property type="molecule type" value="Genomic_DNA"/>
</dbReference>
<dbReference type="SUPFAM" id="SSF55331">
    <property type="entry name" value="Tautomerase/MIF"/>
    <property type="match status" value="1"/>
</dbReference>
<reference evidence="1" key="1">
    <citation type="submission" date="2020-10" db="EMBL/GenBank/DDBJ databases">
        <authorList>
            <person name="Gilroy R."/>
        </authorList>
    </citation>
    <scope>NUCLEOTIDE SEQUENCE</scope>
    <source>
        <strain evidence="1">ChiGjej1B1-1684</strain>
    </source>
</reference>
<organism evidence="1 2">
    <name type="scientific">Candidatus Limousia pullorum</name>
    <dbReference type="NCBI Taxonomy" id="2840860"/>
    <lineage>
        <taxon>Bacteria</taxon>
        <taxon>Bacillati</taxon>
        <taxon>Bacillota</taxon>
        <taxon>Clostridia</taxon>
        <taxon>Eubacteriales</taxon>
        <taxon>Oscillospiraceae</taxon>
        <taxon>Oscillospiraceae incertae sedis</taxon>
        <taxon>Candidatus Limousia</taxon>
    </lineage>
</organism>
<evidence type="ECO:0008006" key="3">
    <source>
        <dbReference type="Google" id="ProtNLM"/>
    </source>
</evidence>
<evidence type="ECO:0000313" key="2">
    <source>
        <dbReference type="Proteomes" id="UP000824118"/>
    </source>
</evidence>
<dbReference type="AlphaFoldDB" id="A0A9D1S7Q9"/>
<dbReference type="InterPro" id="IPR001398">
    <property type="entry name" value="Macrophage_inhib_fac"/>
</dbReference>
<dbReference type="Gene3D" id="3.30.429.10">
    <property type="entry name" value="Macrophage Migration Inhibitory Factor"/>
    <property type="match status" value="1"/>
</dbReference>
<dbReference type="InterPro" id="IPR014347">
    <property type="entry name" value="Tautomerase/MIF_sf"/>
</dbReference>
<evidence type="ECO:0000313" key="1">
    <source>
        <dbReference type="EMBL" id="HIU50061.1"/>
    </source>
</evidence>
<comment type="caution">
    <text evidence="1">The sequence shown here is derived from an EMBL/GenBank/DDBJ whole genome shotgun (WGS) entry which is preliminary data.</text>
</comment>